<accession>A0A6J4KHR7</accession>
<dbReference type="EMBL" id="CADCTV010000181">
    <property type="protein sequence ID" value="CAA9306444.1"/>
    <property type="molecule type" value="Genomic_DNA"/>
</dbReference>
<proteinExistence type="predicted"/>
<reference evidence="1" key="1">
    <citation type="submission" date="2020-02" db="EMBL/GenBank/DDBJ databases">
        <authorList>
            <person name="Meier V. D."/>
        </authorList>
    </citation>
    <scope>NUCLEOTIDE SEQUENCE</scope>
    <source>
        <strain evidence="1">AVDCRST_MAG89</strain>
    </source>
</reference>
<protein>
    <submittedName>
        <fullName evidence="1">Uncharacterized protein</fullName>
    </submittedName>
</protein>
<organism evidence="1">
    <name type="scientific">uncultured Gemmatimonadota bacterium</name>
    <dbReference type="NCBI Taxonomy" id="203437"/>
    <lineage>
        <taxon>Bacteria</taxon>
        <taxon>Pseudomonadati</taxon>
        <taxon>Gemmatimonadota</taxon>
        <taxon>environmental samples</taxon>
    </lineage>
</organism>
<gene>
    <name evidence="1" type="ORF">AVDCRST_MAG89-832</name>
</gene>
<name>A0A6J4KHR7_9BACT</name>
<evidence type="ECO:0000313" key="1">
    <source>
        <dbReference type="EMBL" id="CAA9306444.1"/>
    </source>
</evidence>
<sequence>STRMQDLRFNRYERAGGGWIAMEVEIVEGGQRVFHEEYSNLRVNLPLDPSLWAPDRWREARHP</sequence>
<dbReference type="AlphaFoldDB" id="A0A6J4KHR7"/>
<feature type="non-terminal residue" evidence="1">
    <location>
        <position position="1"/>
    </location>
</feature>